<feature type="compositionally biased region" description="Basic residues" evidence="1">
    <location>
        <begin position="8"/>
        <end position="21"/>
    </location>
</feature>
<evidence type="ECO:0000313" key="2">
    <source>
        <dbReference type="EMBL" id="CAA9557839.1"/>
    </source>
</evidence>
<gene>
    <name evidence="2" type="ORF">AVDCRST_MAG59-2298</name>
</gene>
<proteinExistence type="predicted"/>
<dbReference type="EMBL" id="CADCWF010000147">
    <property type="protein sequence ID" value="CAA9557839.1"/>
    <property type="molecule type" value="Genomic_DNA"/>
</dbReference>
<evidence type="ECO:0000256" key="1">
    <source>
        <dbReference type="SAM" id="MobiDB-lite"/>
    </source>
</evidence>
<dbReference type="AlphaFoldDB" id="A0A6J4URK7"/>
<accession>A0A6J4URK7</accession>
<sequence length="69" mass="7238">GAFVNPARSRRSAQSARRRGTRQATRPEADRPAGGAVWHLAGADAGDGARLRRGRDRAPGRPPAEPAGL</sequence>
<organism evidence="2">
    <name type="scientific">uncultured Thermomicrobiales bacterium</name>
    <dbReference type="NCBI Taxonomy" id="1645740"/>
    <lineage>
        <taxon>Bacteria</taxon>
        <taxon>Pseudomonadati</taxon>
        <taxon>Thermomicrobiota</taxon>
        <taxon>Thermomicrobia</taxon>
        <taxon>Thermomicrobiales</taxon>
        <taxon>environmental samples</taxon>
    </lineage>
</organism>
<protein>
    <submittedName>
        <fullName evidence="2">Uncharacterized protein</fullName>
    </submittedName>
</protein>
<feature type="region of interest" description="Disordered" evidence="1">
    <location>
        <begin position="1"/>
        <end position="69"/>
    </location>
</feature>
<feature type="non-terminal residue" evidence="2">
    <location>
        <position position="69"/>
    </location>
</feature>
<feature type="compositionally biased region" description="Pro residues" evidence="1">
    <location>
        <begin position="60"/>
        <end position="69"/>
    </location>
</feature>
<name>A0A6J4URK7_9BACT</name>
<reference evidence="2" key="1">
    <citation type="submission" date="2020-02" db="EMBL/GenBank/DDBJ databases">
        <authorList>
            <person name="Meier V. D."/>
        </authorList>
    </citation>
    <scope>NUCLEOTIDE SEQUENCE</scope>
    <source>
        <strain evidence="2">AVDCRST_MAG59</strain>
    </source>
</reference>
<feature type="non-terminal residue" evidence="2">
    <location>
        <position position="1"/>
    </location>
</feature>